<keyword evidence="12" id="KW-1071">Ligand-gated ion channel</keyword>
<dbReference type="Pfam" id="PF00060">
    <property type="entry name" value="Lig_chan"/>
    <property type="match status" value="1"/>
</dbReference>
<keyword evidence="6 14" id="KW-1133">Transmembrane helix</keyword>
<dbReference type="FunFam" id="1.10.287.70:FF:000172">
    <property type="entry name" value="Glutamate receptor"/>
    <property type="match status" value="1"/>
</dbReference>
<dbReference type="Gene3D" id="3.40.50.2300">
    <property type="match status" value="3"/>
</dbReference>
<dbReference type="InterPro" id="IPR009027">
    <property type="entry name" value="Ribosomal_bL9/RNase_H1_N"/>
</dbReference>
<dbReference type="InterPro" id="IPR001320">
    <property type="entry name" value="Iontro_rcpt_C"/>
</dbReference>
<dbReference type="EMBL" id="CP039354">
    <property type="protein sequence ID" value="QCE10702.1"/>
    <property type="molecule type" value="Genomic_DNA"/>
</dbReference>
<keyword evidence="18" id="KW-1185">Reference proteome</keyword>
<keyword evidence="7" id="KW-0406">Ion transport</keyword>
<keyword evidence="4 14" id="KW-0812">Transmembrane</keyword>
<feature type="chain" id="PRO_5020032804" evidence="15">
    <location>
        <begin position="28"/>
        <end position="1036"/>
    </location>
</feature>
<accession>A0A4D6NCS3</accession>
<dbReference type="GO" id="GO:0016020">
    <property type="term" value="C:membrane"/>
    <property type="evidence" value="ECO:0007669"/>
    <property type="project" value="UniProtKB-SubCell"/>
</dbReference>
<dbReference type="Gene3D" id="1.10.287.70">
    <property type="match status" value="1"/>
</dbReference>
<gene>
    <name evidence="17" type="ORF">DEO72_LG10g1933</name>
</gene>
<dbReference type="InterPro" id="IPR015683">
    <property type="entry name" value="Ionotropic_Glu_rcpt"/>
</dbReference>
<organism evidence="17 18">
    <name type="scientific">Vigna unguiculata</name>
    <name type="common">Cowpea</name>
    <dbReference type="NCBI Taxonomy" id="3917"/>
    <lineage>
        <taxon>Eukaryota</taxon>
        <taxon>Viridiplantae</taxon>
        <taxon>Streptophyta</taxon>
        <taxon>Embryophyta</taxon>
        <taxon>Tracheophyta</taxon>
        <taxon>Spermatophyta</taxon>
        <taxon>Magnoliopsida</taxon>
        <taxon>eudicotyledons</taxon>
        <taxon>Gunneridae</taxon>
        <taxon>Pentapetalae</taxon>
        <taxon>rosids</taxon>
        <taxon>fabids</taxon>
        <taxon>Fabales</taxon>
        <taxon>Fabaceae</taxon>
        <taxon>Papilionoideae</taxon>
        <taxon>50 kb inversion clade</taxon>
        <taxon>NPAAA clade</taxon>
        <taxon>indigoferoid/millettioid clade</taxon>
        <taxon>Phaseoleae</taxon>
        <taxon>Vigna</taxon>
    </lineage>
</organism>
<evidence type="ECO:0000256" key="15">
    <source>
        <dbReference type="SAM" id="SignalP"/>
    </source>
</evidence>
<evidence type="ECO:0000259" key="16">
    <source>
        <dbReference type="SMART" id="SM00079"/>
    </source>
</evidence>
<dbReference type="InterPro" id="IPR001638">
    <property type="entry name" value="Solute-binding_3/MltF_N"/>
</dbReference>
<dbReference type="Pfam" id="PF01281">
    <property type="entry name" value="Ribosomal_L9_N"/>
    <property type="match status" value="1"/>
</dbReference>
<dbReference type="FunFam" id="3.40.190.10:FF:000054">
    <property type="entry name" value="Glutamate receptor"/>
    <property type="match status" value="1"/>
</dbReference>
<feature type="signal peptide" evidence="15">
    <location>
        <begin position="1"/>
        <end position="27"/>
    </location>
</feature>
<comment type="similarity">
    <text evidence="2">Belongs to the bacterial ribosomal protein bL9 family.</text>
</comment>
<keyword evidence="15" id="KW-0732">Signal</keyword>
<sequence length="1036" mass="117050">MGRTCPLSQSIFFFVLHLFAWPRFVLANEATHQCLSTPIKNIGVVLDLDSLMGKQQKVAMEIAVQEFNSFTCSNLELNIQNSKGISATTIASALNLTQNEQVLALIGTITHNEATIASELNDTIKNIPILSLTSPTINIEMLSPQLPHFIQFGNDIKIHMQCISAIVGEFRWRKVTTIYELSNTFSSDPGMLLDLSYSLRLVGSEIDNHLALPSLSSLSDPKSTIENGLKKLKRKSNRVFLIVKSSLEMANIIFEKAKQMDLMEKDSVWVIPDGVASLLDSVNSTSIVNMQGVIGFKTHFIETSEKFRRFKFKFRRRFALEFAEEDNINPSFFALQSYDATWVVAHATRKLQWNFSLEQSSRTNLSNNRKIQQSPIFSIINVIGKSYRELGLWSLELGLTKNLVTQQETEIMKTHGSSTKVLSTIYWPGGLQFVPKGWTYSTKEKTLQIAVPANGVFHQFVNVTYNQKTNNTSITGFSIDVFKAAINTLPYDLKYTFVPFNGSYDEMVEKVYNKTLDAAVGDTSIMAYRYHLVDFSQPYLESGLNMVVPEQSTKSKEAWMFLDAFTKEMWLMMAALHIFVGLVIWLIERQVNTELKGLGSMLWFLVTVIFYAHREPIRSPLARTVMAPWLFVILIVTSTFTASLTSMMTFSQLVPSVLDIQTLQQKNSPVGCNGNSFIVKYLTEVLKFKPENIRKIYSVSDYPEAFQNKYIEAAFLSTPHTKVFLAKYSCRGLIKAGNTFKLGGIGFVFPKGSNLAVDISEALLKVIESGEIEELEKEMLGGNSSPTLNLSVSAQNSAFHRSPVKKVSGFECPHPNRVLWLRHGVRQIVRSRDISYDNVVVNPLLFASQGLRYKRKLQVILTTDIDKLGKAGDTVKVAPGYFRNHLMPKLLAFPNIDKFAYLLNEQRKIYQPTEEEKQEDLTVVKESKEDMMKEYERAALRLDKAKLVLRRLIDVQKAKSRESKADPLELRFPVTKDNLVAEVARQLCVNIAPDNLHLPSPLSTLGEYEVPLRLPKSIPLPEGKVNWSLKVKVRSK</sequence>
<keyword evidence="13" id="KW-0407">Ion channel</keyword>
<dbReference type="GO" id="GO:1990904">
    <property type="term" value="C:ribonucleoprotein complex"/>
    <property type="evidence" value="ECO:0007669"/>
    <property type="project" value="UniProtKB-KW"/>
</dbReference>
<reference evidence="17 18" key="1">
    <citation type="submission" date="2019-04" db="EMBL/GenBank/DDBJ databases">
        <title>An improved genome assembly and genetic linkage map for asparagus bean, Vigna unguiculata ssp. sesquipedialis.</title>
        <authorList>
            <person name="Xia Q."/>
            <person name="Zhang R."/>
            <person name="Dong Y."/>
        </authorList>
    </citation>
    <scope>NUCLEOTIDE SEQUENCE [LARGE SCALE GENOMIC DNA]</scope>
    <source>
        <tissue evidence="17">Leaf</tissue>
    </source>
</reference>
<keyword evidence="5" id="KW-0689">Ribosomal protein</keyword>
<protein>
    <submittedName>
        <fullName evidence="17">Glutamate receptor</fullName>
    </submittedName>
</protein>
<dbReference type="CDD" id="cd13686">
    <property type="entry name" value="GluR_Plant"/>
    <property type="match status" value="1"/>
</dbReference>
<evidence type="ECO:0000256" key="10">
    <source>
        <dbReference type="ARBA" id="ARBA00023180"/>
    </source>
</evidence>
<dbReference type="InterPro" id="IPR036935">
    <property type="entry name" value="Ribosomal_bL9_N_sf"/>
</dbReference>
<dbReference type="InterPro" id="IPR001828">
    <property type="entry name" value="ANF_lig-bd_rcpt"/>
</dbReference>
<dbReference type="GO" id="GO:0005840">
    <property type="term" value="C:ribosome"/>
    <property type="evidence" value="ECO:0007669"/>
    <property type="project" value="UniProtKB-KW"/>
</dbReference>
<dbReference type="SUPFAM" id="SSF53822">
    <property type="entry name" value="Periplasmic binding protein-like I"/>
    <property type="match status" value="1"/>
</dbReference>
<evidence type="ECO:0000256" key="6">
    <source>
        <dbReference type="ARBA" id="ARBA00022989"/>
    </source>
</evidence>
<evidence type="ECO:0000256" key="13">
    <source>
        <dbReference type="ARBA" id="ARBA00023303"/>
    </source>
</evidence>
<dbReference type="SMART" id="SM00079">
    <property type="entry name" value="PBPe"/>
    <property type="match status" value="1"/>
</dbReference>
<evidence type="ECO:0000256" key="11">
    <source>
        <dbReference type="ARBA" id="ARBA00023274"/>
    </source>
</evidence>
<dbReference type="Pfam" id="PF00497">
    <property type="entry name" value="SBP_bac_3"/>
    <property type="match status" value="1"/>
</dbReference>
<evidence type="ECO:0000256" key="5">
    <source>
        <dbReference type="ARBA" id="ARBA00022980"/>
    </source>
</evidence>
<keyword evidence="11" id="KW-0687">Ribonucleoprotein</keyword>
<dbReference type="Gene3D" id="3.40.5.10">
    <property type="entry name" value="Ribosomal protein L9, N-terminal domain"/>
    <property type="match status" value="1"/>
</dbReference>
<dbReference type="SUPFAM" id="SSF55658">
    <property type="entry name" value="L9 N-domain-like"/>
    <property type="match status" value="1"/>
</dbReference>
<dbReference type="FunFam" id="3.40.5.10:FF:000007">
    <property type="entry name" value="50S ribosomal protein L9"/>
    <property type="match status" value="1"/>
</dbReference>
<evidence type="ECO:0000256" key="14">
    <source>
        <dbReference type="SAM" id="Phobius"/>
    </source>
</evidence>
<name>A0A4D6NCS3_VIGUN</name>
<evidence type="ECO:0000256" key="4">
    <source>
        <dbReference type="ARBA" id="ARBA00022692"/>
    </source>
</evidence>
<evidence type="ECO:0000256" key="8">
    <source>
        <dbReference type="ARBA" id="ARBA00023136"/>
    </source>
</evidence>
<comment type="subcellular location">
    <subcellularLocation>
        <location evidence="1">Membrane</location>
        <topology evidence="1">Multi-pass membrane protein</topology>
    </subcellularLocation>
</comment>
<dbReference type="InterPro" id="IPR020070">
    <property type="entry name" value="Ribosomal_bL9_N"/>
</dbReference>
<dbReference type="GO" id="GO:0015276">
    <property type="term" value="F:ligand-gated monoatomic ion channel activity"/>
    <property type="evidence" value="ECO:0007669"/>
    <property type="project" value="InterPro"/>
</dbReference>
<dbReference type="PANTHER" id="PTHR18966">
    <property type="entry name" value="IONOTROPIC GLUTAMATE RECEPTOR"/>
    <property type="match status" value="1"/>
</dbReference>
<feature type="domain" description="Ionotropic glutamate receptor C-terminal" evidence="16">
    <location>
        <begin position="446"/>
        <end position="782"/>
    </location>
</feature>
<evidence type="ECO:0000256" key="2">
    <source>
        <dbReference type="ARBA" id="ARBA00010605"/>
    </source>
</evidence>
<keyword evidence="3" id="KW-0813">Transport</keyword>
<dbReference type="SUPFAM" id="SSF53850">
    <property type="entry name" value="Periplasmic binding protein-like II"/>
    <property type="match status" value="1"/>
</dbReference>
<evidence type="ECO:0000256" key="1">
    <source>
        <dbReference type="ARBA" id="ARBA00004141"/>
    </source>
</evidence>
<keyword evidence="10" id="KW-0325">Glycoprotein</keyword>
<feature type="transmembrane region" description="Helical" evidence="14">
    <location>
        <begin position="625"/>
        <end position="644"/>
    </location>
</feature>
<evidence type="ECO:0000256" key="3">
    <source>
        <dbReference type="ARBA" id="ARBA00022448"/>
    </source>
</evidence>
<dbReference type="FunFam" id="3.40.50.2300:FF:000188">
    <property type="entry name" value="Glutamate receptor"/>
    <property type="match status" value="1"/>
</dbReference>
<keyword evidence="8 14" id="KW-0472">Membrane</keyword>
<proteinExistence type="inferred from homology"/>
<dbReference type="Proteomes" id="UP000501690">
    <property type="component" value="Linkage Group LG10"/>
</dbReference>
<evidence type="ECO:0000256" key="9">
    <source>
        <dbReference type="ARBA" id="ARBA00023170"/>
    </source>
</evidence>
<evidence type="ECO:0000256" key="7">
    <source>
        <dbReference type="ARBA" id="ARBA00023065"/>
    </source>
</evidence>
<feature type="transmembrane region" description="Helical" evidence="14">
    <location>
        <begin position="569"/>
        <end position="588"/>
    </location>
</feature>
<keyword evidence="9 17" id="KW-0675">Receptor</keyword>
<evidence type="ECO:0000313" key="17">
    <source>
        <dbReference type="EMBL" id="QCE10702.1"/>
    </source>
</evidence>
<dbReference type="InterPro" id="IPR028082">
    <property type="entry name" value="Peripla_BP_I"/>
</dbReference>
<dbReference type="AlphaFoldDB" id="A0A4D6NCS3"/>
<evidence type="ECO:0000256" key="12">
    <source>
        <dbReference type="ARBA" id="ARBA00023286"/>
    </source>
</evidence>
<evidence type="ECO:0000313" key="18">
    <source>
        <dbReference type="Proteomes" id="UP000501690"/>
    </source>
</evidence>
<dbReference type="Pfam" id="PF01094">
    <property type="entry name" value="ANF_receptor"/>
    <property type="match status" value="1"/>
</dbReference>
<dbReference type="Gene3D" id="3.40.190.10">
    <property type="entry name" value="Periplasmic binding protein-like II"/>
    <property type="match status" value="1"/>
</dbReference>